<accession>A0A1E3A729</accession>
<sequence length="179" mass="18510">MEQKKRIIRITRTAVFLALLIVLQAATAPLGSTLLTGSVVNFLLITSVMLCGPASGFTVAVLSPVLARFLGIGPLWALIPFIIAGNITICAVWYLVAGRGGRPGIFRKCLAVAGGAAAKTAVLYGGIACFAVPYLLVLAEPQASLVSGMFSLPQFITAMAGGTAAAVLLPVLRKAVKEI</sequence>
<evidence type="ECO:0000256" key="1">
    <source>
        <dbReference type="SAM" id="Phobius"/>
    </source>
</evidence>
<gene>
    <name evidence="2" type="ORF">BEI61_05371</name>
</gene>
<evidence type="ECO:0008006" key="4">
    <source>
        <dbReference type="Google" id="ProtNLM"/>
    </source>
</evidence>
<feature type="transmembrane region" description="Helical" evidence="1">
    <location>
        <begin position="150"/>
        <end position="172"/>
    </location>
</feature>
<dbReference type="RefSeq" id="WP_069154679.1">
    <property type="nucleotide sequence ID" value="NZ_MCGH01000003.1"/>
</dbReference>
<protein>
    <recommendedName>
        <fullName evidence="4">ECF transporter S component</fullName>
    </recommendedName>
</protein>
<evidence type="ECO:0000313" key="3">
    <source>
        <dbReference type="Proteomes" id="UP000094067"/>
    </source>
</evidence>
<dbReference type="Gene3D" id="1.10.1760.20">
    <property type="match status" value="1"/>
</dbReference>
<keyword evidence="1" id="KW-0472">Membrane</keyword>
<feature type="transmembrane region" description="Helical" evidence="1">
    <location>
        <begin position="43"/>
        <end position="63"/>
    </location>
</feature>
<keyword evidence="1" id="KW-1133">Transmembrane helix</keyword>
<dbReference type="EMBL" id="MCGH01000003">
    <property type="protein sequence ID" value="ODM04563.1"/>
    <property type="molecule type" value="Genomic_DNA"/>
</dbReference>
<feature type="transmembrane region" description="Helical" evidence="1">
    <location>
        <begin position="116"/>
        <end position="138"/>
    </location>
</feature>
<dbReference type="AlphaFoldDB" id="A0A1E3A729"/>
<organism evidence="2 3">
    <name type="scientific">Eisenbergiella tayi</name>
    <dbReference type="NCBI Taxonomy" id="1432052"/>
    <lineage>
        <taxon>Bacteria</taxon>
        <taxon>Bacillati</taxon>
        <taxon>Bacillota</taxon>
        <taxon>Clostridia</taxon>
        <taxon>Lachnospirales</taxon>
        <taxon>Lachnospiraceae</taxon>
        <taxon>Eisenbergiella</taxon>
    </lineage>
</organism>
<dbReference type="Proteomes" id="UP000094067">
    <property type="component" value="Unassembled WGS sequence"/>
</dbReference>
<reference evidence="2 3" key="1">
    <citation type="submission" date="2016-07" db="EMBL/GenBank/DDBJ databases">
        <title>Characterization of isolates of Eisenbergiella tayi derived from blood cultures, using whole genome sequencing.</title>
        <authorList>
            <person name="Burdz T."/>
            <person name="Wiebe D."/>
            <person name="Huynh C."/>
            <person name="Bernard K."/>
        </authorList>
    </citation>
    <scope>NUCLEOTIDE SEQUENCE [LARGE SCALE GENOMIC DNA]</scope>
    <source>
        <strain evidence="2 3">NML 110608</strain>
    </source>
</reference>
<feature type="transmembrane region" description="Helical" evidence="1">
    <location>
        <begin position="75"/>
        <end position="96"/>
    </location>
</feature>
<comment type="caution">
    <text evidence="2">The sequence shown here is derived from an EMBL/GenBank/DDBJ whole genome shotgun (WGS) entry which is preliminary data.</text>
</comment>
<name>A0A1E3A729_9FIRM</name>
<proteinExistence type="predicted"/>
<keyword evidence="1" id="KW-0812">Transmembrane</keyword>
<evidence type="ECO:0000313" key="2">
    <source>
        <dbReference type="EMBL" id="ODM04563.1"/>
    </source>
</evidence>